<proteinExistence type="predicted"/>
<name>A0A8H4LJ91_9HYPO</name>
<gene>
    <name evidence="2" type="ORF">FALBO_4232</name>
</gene>
<organism evidence="2 3">
    <name type="scientific">Fusarium albosuccineum</name>
    <dbReference type="NCBI Taxonomy" id="1237068"/>
    <lineage>
        <taxon>Eukaryota</taxon>
        <taxon>Fungi</taxon>
        <taxon>Dikarya</taxon>
        <taxon>Ascomycota</taxon>
        <taxon>Pezizomycotina</taxon>
        <taxon>Sordariomycetes</taxon>
        <taxon>Hypocreomycetidae</taxon>
        <taxon>Hypocreales</taxon>
        <taxon>Nectriaceae</taxon>
        <taxon>Fusarium</taxon>
        <taxon>Fusarium decemcellulare species complex</taxon>
    </lineage>
</organism>
<evidence type="ECO:0000313" key="2">
    <source>
        <dbReference type="EMBL" id="KAF4468889.1"/>
    </source>
</evidence>
<sequence>MQDSKLQLRAGGGEPESWSWGREKGGGRGGEWRREKDTREEQRYVMMVVPREFGKVFRAGSVALTSCAALPTYLPPRYVRCAALEARGHGTGKPDSSSSAITPASAAPGNARDRGDPSEAGHTHETRRRAVAFGRTLVPAEWKPSDCGPCSFLRPSVFLFSVAQRSNTPDSSKSQLALSRFL</sequence>
<dbReference type="AlphaFoldDB" id="A0A8H4LJ91"/>
<accession>A0A8H4LJ91</accession>
<feature type="compositionally biased region" description="Basic and acidic residues" evidence="1">
    <location>
        <begin position="111"/>
        <end position="124"/>
    </location>
</feature>
<feature type="region of interest" description="Disordered" evidence="1">
    <location>
        <begin position="87"/>
        <end position="128"/>
    </location>
</feature>
<dbReference type="EMBL" id="JAADYS010000547">
    <property type="protein sequence ID" value="KAF4468889.1"/>
    <property type="molecule type" value="Genomic_DNA"/>
</dbReference>
<feature type="region of interest" description="Disordered" evidence="1">
    <location>
        <begin position="1"/>
        <end position="41"/>
    </location>
</feature>
<keyword evidence="3" id="KW-1185">Reference proteome</keyword>
<comment type="caution">
    <text evidence="2">The sequence shown here is derived from an EMBL/GenBank/DDBJ whole genome shotgun (WGS) entry which is preliminary data.</text>
</comment>
<reference evidence="2 3" key="1">
    <citation type="submission" date="2020-01" db="EMBL/GenBank/DDBJ databases">
        <title>Identification and distribution of gene clusters putatively required for synthesis of sphingolipid metabolism inhibitors in phylogenetically diverse species of the filamentous fungus Fusarium.</title>
        <authorList>
            <person name="Kim H.-S."/>
            <person name="Busman M."/>
            <person name="Brown D.W."/>
            <person name="Divon H."/>
            <person name="Uhlig S."/>
            <person name="Proctor R.H."/>
        </authorList>
    </citation>
    <scope>NUCLEOTIDE SEQUENCE [LARGE SCALE GENOMIC DNA]</scope>
    <source>
        <strain evidence="2 3">NRRL 20459</strain>
    </source>
</reference>
<protein>
    <submittedName>
        <fullName evidence="2">Uncharacterized protein</fullName>
    </submittedName>
</protein>
<dbReference type="Proteomes" id="UP000554235">
    <property type="component" value="Unassembled WGS sequence"/>
</dbReference>
<evidence type="ECO:0000313" key="3">
    <source>
        <dbReference type="Proteomes" id="UP000554235"/>
    </source>
</evidence>
<feature type="compositionally biased region" description="Low complexity" evidence="1">
    <location>
        <begin position="94"/>
        <end position="108"/>
    </location>
</feature>
<feature type="compositionally biased region" description="Basic and acidic residues" evidence="1">
    <location>
        <begin position="21"/>
        <end position="41"/>
    </location>
</feature>
<evidence type="ECO:0000256" key="1">
    <source>
        <dbReference type="SAM" id="MobiDB-lite"/>
    </source>
</evidence>